<dbReference type="STRING" id="1213859.L2G7M6"/>
<gene>
    <name evidence="10" type="ORF">CGGC5_5519</name>
</gene>
<evidence type="ECO:0000256" key="8">
    <source>
        <dbReference type="SAM" id="Phobius"/>
    </source>
</evidence>
<feature type="transmembrane region" description="Helical" evidence="8">
    <location>
        <begin position="182"/>
        <end position="201"/>
    </location>
</feature>
<dbReference type="Pfam" id="PF16010">
    <property type="entry name" value="CDH-cyt"/>
    <property type="match status" value="1"/>
</dbReference>
<keyword evidence="5 8" id="KW-1133">Transmembrane helix</keyword>
<feature type="domain" description="DOMON" evidence="9">
    <location>
        <begin position="1"/>
        <end position="102"/>
    </location>
</feature>
<evidence type="ECO:0000256" key="3">
    <source>
        <dbReference type="ARBA" id="ARBA00022692"/>
    </source>
</evidence>
<reference evidence="10" key="1">
    <citation type="submission" date="2012-08" db="EMBL/GenBank/DDBJ databases">
        <title>Genome analysis of Colletotrichum orbiculare and Colletotrichum fructicola.</title>
        <authorList>
            <person name="Gan P.H.P."/>
            <person name="Ikeda K."/>
            <person name="Irieda H."/>
            <person name="Narusaka M."/>
            <person name="O'Connell R.J."/>
            <person name="Narusaka Y."/>
            <person name="Takano Y."/>
            <person name="Kubo Y."/>
            <person name="Shirasu K."/>
        </authorList>
    </citation>
    <scope>NUCLEOTIDE SEQUENCE</scope>
    <source>
        <strain evidence="10">Nara gc5</strain>
    </source>
</reference>
<dbReference type="Pfam" id="PF10348">
    <property type="entry name" value="DUF2427"/>
    <property type="match status" value="1"/>
</dbReference>
<dbReference type="AlphaFoldDB" id="L2G7M6"/>
<comment type="subcellular location">
    <subcellularLocation>
        <location evidence="1">Membrane</location>
    </subcellularLocation>
</comment>
<feature type="transmembrane region" description="Helical" evidence="8">
    <location>
        <begin position="247"/>
        <end position="268"/>
    </location>
</feature>
<dbReference type="EMBL" id="KB020600">
    <property type="protein sequence ID" value="ELA34674.1"/>
    <property type="molecule type" value="Genomic_DNA"/>
</dbReference>
<evidence type="ECO:0000256" key="5">
    <source>
        <dbReference type="ARBA" id="ARBA00022989"/>
    </source>
</evidence>
<dbReference type="InterPro" id="IPR015920">
    <property type="entry name" value="Cellobiose_DH-like_cyt"/>
</dbReference>
<dbReference type="SMART" id="SM00664">
    <property type="entry name" value="DoH"/>
    <property type="match status" value="1"/>
</dbReference>
<feature type="transmembrane region" description="Helical" evidence="8">
    <location>
        <begin position="221"/>
        <end position="241"/>
    </location>
</feature>
<keyword evidence="3 8" id="KW-0812">Transmembrane</keyword>
<feature type="region of interest" description="Disordered" evidence="7">
    <location>
        <begin position="274"/>
        <end position="298"/>
    </location>
</feature>
<evidence type="ECO:0000256" key="1">
    <source>
        <dbReference type="ARBA" id="ARBA00004370"/>
    </source>
</evidence>
<dbReference type="HOGENOM" id="CLU_031471_1_0_1"/>
<accession>L2G7M6</accession>
<feature type="transmembrane region" description="Helical" evidence="8">
    <location>
        <begin position="150"/>
        <end position="170"/>
    </location>
</feature>
<dbReference type="GO" id="GO:0016020">
    <property type="term" value="C:membrane"/>
    <property type="evidence" value="ECO:0007669"/>
    <property type="project" value="UniProtKB-SubCell"/>
</dbReference>
<evidence type="ECO:0000256" key="7">
    <source>
        <dbReference type="SAM" id="MobiDB-lite"/>
    </source>
</evidence>
<evidence type="ECO:0000313" key="10">
    <source>
        <dbReference type="EMBL" id="ELA34674.1"/>
    </source>
</evidence>
<dbReference type="SUPFAM" id="SSF49344">
    <property type="entry name" value="CBD9-like"/>
    <property type="match status" value="1"/>
</dbReference>
<keyword evidence="4" id="KW-0249">Electron transport</keyword>
<dbReference type="InterPro" id="IPR018825">
    <property type="entry name" value="DUF2427"/>
</dbReference>
<dbReference type="Gene3D" id="2.60.40.1210">
    <property type="entry name" value="Cellobiose dehydrogenase, cytochrome domain"/>
    <property type="match status" value="1"/>
</dbReference>
<feature type="transmembrane region" description="Helical" evidence="8">
    <location>
        <begin position="115"/>
        <end position="138"/>
    </location>
</feature>
<protein>
    <submittedName>
        <fullName evidence="10">Integral membrane protein</fullName>
    </submittedName>
</protein>
<dbReference type="InterPro" id="IPR005018">
    <property type="entry name" value="DOMON_domain"/>
</dbReference>
<sequence>MSAPTSYQWVALGTGSTMSNSNMFIMYTDGAGNVTISPRTARGHNMPTVSDNGAALTLLGGSGVSNGKMVANVLCTNCASWSGGSMSLNSASTNWIAAWNGGSGVVFNGGGGKSAILLAHGVIMSIVFVALYPLGAMLMPLVGKWMAHAVWQSVAFALMWVGFGTGYAYARDNDYLFNNTHTLLGTAVTALLAIQPFLGYAHHAYYKKFQGRGIISHVHIWYGRALMILGIINGGLGLQLANTPTRYVVAYSVPAAILGVMWLGAGVWGEMRRTPRMKQEHSHESSESQQRIPYRQKK</sequence>
<feature type="compositionally biased region" description="Basic and acidic residues" evidence="7">
    <location>
        <begin position="274"/>
        <end position="286"/>
    </location>
</feature>
<dbReference type="PANTHER" id="PTHR47797:SF4">
    <property type="entry name" value="DOMON DOMAIN-CONTAINING PROTEIN"/>
    <property type="match status" value="1"/>
</dbReference>
<evidence type="ECO:0000256" key="2">
    <source>
        <dbReference type="ARBA" id="ARBA00022448"/>
    </source>
</evidence>
<dbReference type="PROSITE" id="PS50836">
    <property type="entry name" value="DOMON"/>
    <property type="match status" value="1"/>
</dbReference>
<dbReference type="CDD" id="cd09630">
    <property type="entry name" value="CDH_like_cytochrome"/>
    <property type="match status" value="1"/>
</dbReference>
<dbReference type="InterPro" id="IPR006593">
    <property type="entry name" value="Cyt_b561/ferric_Rdtase_TM"/>
</dbReference>
<dbReference type="CDD" id="cd08760">
    <property type="entry name" value="Cyt_b561_FRRS1_like"/>
    <property type="match status" value="1"/>
</dbReference>
<proteinExistence type="predicted"/>
<dbReference type="SMART" id="SM00665">
    <property type="entry name" value="B561"/>
    <property type="match status" value="1"/>
</dbReference>
<evidence type="ECO:0000256" key="4">
    <source>
        <dbReference type="ARBA" id="ARBA00022982"/>
    </source>
</evidence>
<evidence type="ECO:0000259" key="9">
    <source>
        <dbReference type="PROSITE" id="PS50836"/>
    </source>
</evidence>
<organism evidence="10">
    <name type="scientific">Colletotrichum fructicola (strain Nara gc5)</name>
    <name type="common">Anthracnose fungus</name>
    <name type="synonym">Colletotrichum gloeosporioides (strain Nara gc5)</name>
    <dbReference type="NCBI Taxonomy" id="1213859"/>
    <lineage>
        <taxon>Eukaryota</taxon>
        <taxon>Fungi</taxon>
        <taxon>Dikarya</taxon>
        <taxon>Ascomycota</taxon>
        <taxon>Pezizomycotina</taxon>
        <taxon>Sordariomycetes</taxon>
        <taxon>Hypocreomycetidae</taxon>
        <taxon>Glomerellales</taxon>
        <taxon>Glomerellaceae</taxon>
        <taxon>Colletotrichum</taxon>
        <taxon>Colletotrichum gloeosporioides species complex</taxon>
    </lineage>
</organism>
<evidence type="ECO:0000256" key="6">
    <source>
        <dbReference type="ARBA" id="ARBA00023136"/>
    </source>
</evidence>
<name>L2G7M6_COLFN</name>
<keyword evidence="6 8" id="KW-0472">Membrane</keyword>
<keyword evidence="2" id="KW-0813">Transport</keyword>
<dbReference type="PANTHER" id="PTHR47797">
    <property type="entry name" value="DEHYDROGENASE, PUTATIVE (AFU_ORTHOLOGUE AFUA_8G05805)-RELATED"/>
    <property type="match status" value="1"/>
</dbReference>